<keyword evidence="5 9" id="KW-0812">Transmembrane</keyword>
<protein>
    <recommendedName>
        <fullName evidence="9">Cell division protein FtsQ</fullName>
    </recommendedName>
</protein>
<evidence type="ECO:0000256" key="4">
    <source>
        <dbReference type="ARBA" id="ARBA00022618"/>
    </source>
</evidence>
<gene>
    <name evidence="9" type="primary">ftsQ</name>
    <name evidence="12" type="ordered locus">AciPR4_0920</name>
</gene>
<keyword evidence="3 9" id="KW-0997">Cell inner membrane</keyword>
<dbReference type="STRING" id="401053.AciPR4_0920"/>
<dbReference type="InterPro" id="IPR026579">
    <property type="entry name" value="FtsQ"/>
</dbReference>
<evidence type="ECO:0000256" key="2">
    <source>
        <dbReference type="ARBA" id="ARBA00022475"/>
    </source>
</evidence>
<dbReference type="HAMAP" id="MF_00911">
    <property type="entry name" value="FtsQ_subfam"/>
    <property type="match status" value="1"/>
</dbReference>
<dbReference type="PROSITE" id="PS51779">
    <property type="entry name" value="POTRA"/>
    <property type="match status" value="1"/>
</dbReference>
<evidence type="ECO:0000259" key="11">
    <source>
        <dbReference type="PROSITE" id="PS51779"/>
    </source>
</evidence>
<evidence type="ECO:0000256" key="10">
    <source>
        <dbReference type="SAM" id="MobiDB-lite"/>
    </source>
</evidence>
<dbReference type="OrthoDB" id="9783091at2"/>
<keyword evidence="6 9" id="KW-1133">Transmembrane helix</keyword>
<dbReference type="Proteomes" id="UP000006844">
    <property type="component" value="Chromosome"/>
</dbReference>
<dbReference type="RefSeq" id="WP_013567486.1">
    <property type="nucleotide sequence ID" value="NC_014963.1"/>
</dbReference>
<dbReference type="Pfam" id="PF03799">
    <property type="entry name" value="FtsQ_DivIB_C"/>
    <property type="match status" value="1"/>
</dbReference>
<evidence type="ECO:0000256" key="3">
    <source>
        <dbReference type="ARBA" id="ARBA00022519"/>
    </source>
</evidence>
<comment type="subcellular location">
    <subcellularLocation>
        <location evidence="9">Cell inner membrane</location>
        <topology evidence="9">Single-pass type II membrane protein</topology>
    </subcellularLocation>
    <subcellularLocation>
        <location evidence="1">Membrane</location>
    </subcellularLocation>
    <text evidence="9">Localizes to the division septum.</text>
</comment>
<evidence type="ECO:0000313" key="12">
    <source>
        <dbReference type="EMBL" id="ADV81753.1"/>
    </source>
</evidence>
<dbReference type="eggNOG" id="COG1589">
    <property type="taxonomic scope" value="Bacteria"/>
</dbReference>
<name>E8V7Q5_TERSS</name>
<dbReference type="PANTHER" id="PTHR35851:SF1">
    <property type="entry name" value="CELL DIVISION PROTEIN FTSQ"/>
    <property type="match status" value="1"/>
</dbReference>
<feature type="compositionally biased region" description="Polar residues" evidence="10">
    <location>
        <begin position="430"/>
        <end position="441"/>
    </location>
</feature>
<keyword evidence="8 9" id="KW-0131">Cell cycle</keyword>
<feature type="region of interest" description="Disordered" evidence="10">
    <location>
        <begin position="18"/>
        <end position="47"/>
    </location>
</feature>
<feature type="region of interest" description="Disordered" evidence="10">
    <location>
        <begin position="428"/>
        <end position="458"/>
    </location>
</feature>
<dbReference type="PANTHER" id="PTHR35851">
    <property type="entry name" value="CELL DIVISION PROTEIN FTSQ"/>
    <property type="match status" value="1"/>
</dbReference>
<organism evidence="12 13">
    <name type="scientific">Terriglobus saanensis (strain ATCC BAA-1853 / DSM 23119 / SP1PR4)</name>
    <dbReference type="NCBI Taxonomy" id="401053"/>
    <lineage>
        <taxon>Bacteria</taxon>
        <taxon>Pseudomonadati</taxon>
        <taxon>Acidobacteriota</taxon>
        <taxon>Terriglobia</taxon>
        <taxon>Terriglobales</taxon>
        <taxon>Acidobacteriaceae</taxon>
        <taxon>Terriglobus</taxon>
    </lineage>
</organism>
<reference evidence="12 13" key="1">
    <citation type="journal article" date="2012" name="Stand. Genomic Sci.">
        <title>Complete genome sequence of Terriglobus saanensis type strain SP1PR4(T), an Acidobacteria from tundra soil.</title>
        <authorList>
            <person name="Rawat S.R."/>
            <person name="Mannisto M.K."/>
            <person name="Starovoytov V."/>
            <person name="Goodwin L."/>
            <person name="Nolan M."/>
            <person name="Hauser L."/>
            <person name="Land M."/>
            <person name="Davenport K.W."/>
            <person name="Woyke T."/>
            <person name="Haggblom M.M."/>
        </authorList>
    </citation>
    <scope>NUCLEOTIDE SEQUENCE</scope>
    <source>
        <strain evidence="13">ATCC BAA-1853 / DSM 23119 / SP1PR4</strain>
    </source>
</reference>
<sequence length="458" mass="50220">MRTKDVIGKRASAVLDTPEDKFVPENETRWSRGDVRRPEPPRPRREMVEDFSDDADTAAFLRSTGRGRRIRRGLIPQTKWGRIAAGSALALFLGGMGAAVWTTSRFLMHDEHFLIPSSQAIEIDGNSHVSRAQMLSVFGEDVDRNIFHVPLAERRTELETMPWVEHASVMRLLPNRIRVHVVERTPVAFVRQGGTIGMVDVHGVLLNLPADSPGNPNYSFPVVTGISSQEPLSTRAPRMKLYTRFIQELDGGDAKLSGQLSEVDLSDPEDVKALIPDHNTEVLVHFGEENFLDRFHRMQEHMPEWRQQYPRLASVDMRYERQVVLQMPQNASGGGTSSANAPAPVSSTAPTAVKAAPLAVVQSNKVQANKPAPSAPVIDAEKKTPAVAKTVAPKKPAAPAKVSDAKAAASAKRVAAIKLWMAQREKVRQAQKSAVPHTSTGAPVRIAPMTPGQTGRVE</sequence>
<dbReference type="GO" id="GO:0005886">
    <property type="term" value="C:plasma membrane"/>
    <property type="evidence" value="ECO:0007669"/>
    <property type="project" value="UniProtKB-SubCell"/>
</dbReference>
<dbReference type="GO" id="GO:0043093">
    <property type="term" value="P:FtsZ-dependent cytokinesis"/>
    <property type="evidence" value="ECO:0007669"/>
    <property type="project" value="UniProtKB-UniRule"/>
</dbReference>
<comment type="function">
    <text evidence="9">Essential cell division protein.</text>
</comment>
<proteinExistence type="inferred from homology"/>
<dbReference type="InterPro" id="IPR045335">
    <property type="entry name" value="FtsQ_C_sf"/>
</dbReference>
<feature type="domain" description="POTRA" evidence="11">
    <location>
        <begin position="116"/>
        <end position="184"/>
    </location>
</feature>
<dbReference type="HOGENOM" id="CLU_045540_0_0_0"/>
<dbReference type="Gene3D" id="3.40.50.11690">
    <property type="entry name" value="Cell division protein FtsQ/DivIB"/>
    <property type="match status" value="1"/>
</dbReference>
<dbReference type="Gene3D" id="3.10.20.310">
    <property type="entry name" value="membrane protein fhac"/>
    <property type="match status" value="1"/>
</dbReference>
<dbReference type="KEGG" id="tsa:AciPR4_0920"/>
<dbReference type="InterPro" id="IPR013685">
    <property type="entry name" value="POTRA_FtsQ_type"/>
</dbReference>
<dbReference type="Pfam" id="PF08478">
    <property type="entry name" value="POTRA_1"/>
    <property type="match status" value="1"/>
</dbReference>
<keyword evidence="13" id="KW-1185">Reference proteome</keyword>
<evidence type="ECO:0000256" key="1">
    <source>
        <dbReference type="ARBA" id="ARBA00004370"/>
    </source>
</evidence>
<dbReference type="EMBL" id="CP002467">
    <property type="protein sequence ID" value="ADV81753.1"/>
    <property type="molecule type" value="Genomic_DNA"/>
</dbReference>
<evidence type="ECO:0000313" key="13">
    <source>
        <dbReference type="Proteomes" id="UP000006844"/>
    </source>
</evidence>
<feature type="transmembrane region" description="Helical" evidence="9">
    <location>
        <begin position="80"/>
        <end position="101"/>
    </location>
</feature>
<keyword evidence="4 9" id="KW-0132">Cell division</keyword>
<dbReference type="InterPro" id="IPR034746">
    <property type="entry name" value="POTRA"/>
</dbReference>
<comment type="similarity">
    <text evidence="9">Belongs to the FtsQ/DivIB family. FtsQ subfamily.</text>
</comment>
<evidence type="ECO:0000256" key="9">
    <source>
        <dbReference type="HAMAP-Rule" id="MF_00911"/>
    </source>
</evidence>
<evidence type="ECO:0000256" key="6">
    <source>
        <dbReference type="ARBA" id="ARBA00022989"/>
    </source>
</evidence>
<evidence type="ECO:0000256" key="7">
    <source>
        <dbReference type="ARBA" id="ARBA00023136"/>
    </source>
</evidence>
<dbReference type="InterPro" id="IPR005548">
    <property type="entry name" value="Cell_div_FtsQ/DivIB_C"/>
</dbReference>
<keyword evidence="2 9" id="KW-1003">Cell membrane</keyword>
<evidence type="ECO:0000256" key="8">
    <source>
        <dbReference type="ARBA" id="ARBA00023306"/>
    </source>
</evidence>
<keyword evidence="7 9" id="KW-0472">Membrane</keyword>
<evidence type="ECO:0000256" key="5">
    <source>
        <dbReference type="ARBA" id="ARBA00022692"/>
    </source>
</evidence>
<dbReference type="GO" id="GO:0090529">
    <property type="term" value="P:cell septum assembly"/>
    <property type="evidence" value="ECO:0007669"/>
    <property type="project" value="InterPro"/>
</dbReference>
<dbReference type="AlphaFoldDB" id="E8V7Q5"/>
<accession>E8V7Q5</accession>
<dbReference type="GO" id="GO:0032153">
    <property type="term" value="C:cell division site"/>
    <property type="evidence" value="ECO:0007669"/>
    <property type="project" value="UniProtKB-UniRule"/>
</dbReference>